<reference evidence="1 3" key="2">
    <citation type="journal article" date="2014" name="BMC Genomics">
        <title>An improved genome release (version Mt4.0) for the model legume Medicago truncatula.</title>
        <authorList>
            <person name="Tang H."/>
            <person name="Krishnakumar V."/>
            <person name="Bidwell S."/>
            <person name="Rosen B."/>
            <person name="Chan A."/>
            <person name="Zhou S."/>
            <person name="Gentzbittel L."/>
            <person name="Childs K.L."/>
            <person name="Yandell M."/>
            <person name="Gundlach H."/>
            <person name="Mayer K.F."/>
            <person name="Schwartz D.C."/>
            <person name="Town C.D."/>
        </authorList>
    </citation>
    <scope>GENOME REANNOTATION</scope>
    <source>
        <strain evidence="1">A17</strain>
        <strain evidence="2 3">cv. Jemalong A17</strain>
    </source>
</reference>
<dbReference type="Proteomes" id="UP000002051">
    <property type="component" value="Chromosome 4"/>
</dbReference>
<sequence>MSPGPRTTHGDPQKKSMSILPMISLYPLMDAQHVDPAYVPVCSESCSGIFDWFGIRNH</sequence>
<evidence type="ECO:0000313" key="1">
    <source>
        <dbReference type="EMBL" id="KEH28862.1"/>
    </source>
</evidence>
<protein>
    <submittedName>
        <fullName evidence="1 2">Uncharacterized protein</fullName>
    </submittedName>
</protein>
<dbReference type="AlphaFoldDB" id="A0A072UGT9"/>
<evidence type="ECO:0000313" key="2">
    <source>
        <dbReference type="EnsemblPlants" id="KEH28862"/>
    </source>
</evidence>
<accession>A0A072UGT9</accession>
<proteinExistence type="predicted"/>
<organism evidence="1 3">
    <name type="scientific">Medicago truncatula</name>
    <name type="common">Barrel medic</name>
    <name type="synonym">Medicago tribuloides</name>
    <dbReference type="NCBI Taxonomy" id="3880"/>
    <lineage>
        <taxon>Eukaryota</taxon>
        <taxon>Viridiplantae</taxon>
        <taxon>Streptophyta</taxon>
        <taxon>Embryophyta</taxon>
        <taxon>Tracheophyta</taxon>
        <taxon>Spermatophyta</taxon>
        <taxon>Magnoliopsida</taxon>
        <taxon>eudicotyledons</taxon>
        <taxon>Gunneridae</taxon>
        <taxon>Pentapetalae</taxon>
        <taxon>rosids</taxon>
        <taxon>fabids</taxon>
        <taxon>Fabales</taxon>
        <taxon>Fabaceae</taxon>
        <taxon>Papilionoideae</taxon>
        <taxon>50 kb inversion clade</taxon>
        <taxon>NPAAA clade</taxon>
        <taxon>Hologalegina</taxon>
        <taxon>IRL clade</taxon>
        <taxon>Trifolieae</taxon>
        <taxon>Medicago</taxon>
    </lineage>
</organism>
<name>A0A072UGT9_MEDTR</name>
<evidence type="ECO:0000313" key="3">
    <source>
        <dbReference type="Proteomes" id="UP000002051"/>
    </source>
</evidence>
<dbReference type="EMBL" id="CM001220">
    <property type="protein sequence ID" value="KEH28862.1"/>
    <property type="molecule type" value="Genomic_DNA"/>
</dbReference>
<keyword evidence="3" id="KW-1185">Reference proteome</keyword>
<dbReference type="HOGENOM" id="CLU_2982062_0_0_1"/>
<gene>
    <name evidence="1" type="ordered locus">MTR_4g415350</name>
</gene>
<reference evidence="2" key="3">
    <citation type="submission" date="2015-04" db="UniProtKB">
        <authorList>
            <consortium name="EnsemblPlants"/>
        </authorList>
    </citation>
    <scope>IDENTIFICATION</scope>
    <source>
        <strain evidence="2">cv. Jemalong A17</strain>
    </source>
</reference>
<dbReference type="EnsemblPlants" id="KEH28862">
    <property type="protein sequence ID" value="KEH28862"/>
    <property type="gene ID" value="MTR_4g415350"/>
</dbReference>
<reference evidence="1 3" key="1">
    <citation type="journal article" date="2011" name="Nature">
        <title>The Medicago genome provides insight into the evolution of rhizobial symbioses.</title>
        <authorList>
            <person name="Young N.D."/>
            <person name="Debelle F."/>
            <person name="Oldroyd G.E."/>
            <person name="Geurts R."/>
            <person name="Cannon S.B."/>
            <person name="Udvardi M.K."/>
            <person name="Benedito V.A."/>
            <person name="Mayer K.F."/>
            <person name="Gouzy J."/>
            <person name="Schoof H."/>
            <person name="Van de Peer Y."/>
            <person name="Proost S."/>
            <person name="Cook D.R."/>
            <person name="Meyers B.C."/>
            <person name="Spannagl M."/>
            <person name="Cheung F."/>
            <person name="De Mita S."/>
            <person name="Krishnakumar V."/>
            <person name="Gundlach H."/>
            <person name="Zhou S."/>
            <person name="Mudge J."/>
            <person name="Bharti A.K."/>
            <person name="Murray J.D."/>
            <person name="Naoumkina M.A."/>
            <person name="Rosen B."/>
            <person name="Silverstein K.A."/>
            <person name="Tang H."/>
            <person name="Rombauts S."/>
            <person name="Zhao P.X."/>
            <person name="Zhou P."/>
            <person name="Barbe V."/>
            <person name="Bardou P."/>
            <person name="Bechner M."/>
            <person name="Bellec A."/>
            <person name="Berger A."/>
            <person name="Berges H."/>
            <person name="Bidwell S."/>
            <person name="Bisseling T."/>
            <person name="Choisne N."/>
            <person name="Couloux A."/>
            <person name="Denny R."/>
            <person name="Deshpande S."/>
            <person name="Dai X."/>
            <person name="Doyle J.J."/>
            <person name="Dudez A.M."/>
            <person name="Farmer A.D."/>
            <person name="Fouteau S."/>
            <person name="Franken C."/>
            <person name="Gibelin C."/>
            <person name="Gish J."/>
            <person name="Goldstein S."/>
            <person name="Gonzalez A.J."/>
            <person name="Green P.J."/>
            <person name="Hallab A."/>
            <person name="Hartog M."/>
            <person name="Hua A."/>
            <person name="Humphray S.J."/>
            <person name="Jeong D.H."/>
            <person name="Jing Y."/>
            <person name="Jocker A."/>
            <person name="Kenton S.M."/>
            <person name="Kim D.J."/>
            <person name="Klee K."/>
            <person name="Lai H."/>
            <person name="Lang C."/>
            <person name="Lin S."/>
            <person name="Macmil S.L."/>
            <person name="Magdelenat G."/>
            <person name="Matthews L."/>
            <person name="McCorrison J."/>
            <person name="Monaghan E.L."/>
            <person name="Mun J.H."/>
            <person name="Najar F.Z."/>
            <person name="Nicholson C."/>
            <person name="Noirot C."/>
            <person name="O'Bleness M."/>
            <person name="Paule C.R."/>
            <person name="Poulain J."/>
            <person name="Prion F."/>
            <person name="Qin B."/>
            <person name="Qu C."/>
            <person name="Retzel E.F."/>
            <person name="Riddle C."/>
            <person name="Sallet E."/>
            <person name="Samain S."/>
            <person name="Samson N."/>
            <person name="Sanders I."/>
            <person name="Saurat O."/>
            <person name="Scarpelli C."/>
            <person name="Schiex T."/>
            <person name="Segurens B."/>
            <person name="Severin A.J."/>
            <person name="Sherrier D.J."/>
            <person name="Shi R."/>
            <person name="Sims S."/>
            <person name="Singer S.R."/>
            <person name="Sinharoy S."/>
            <person name="Sterck L."/>
            <person name="Viollet A."/>
            <person name="Wang B.B."/>
            <person name="Wang K."/>
            <person name="Wang M."/>
            <person name="Wang X."/>
            <person name="Warfsmann J."/>
            <person name="Weissenbach J."/>
            <person name="White D.D."/>
            <person name="White J.D."/>
            <person name="Wiley G.B."/>
            <person name="Wincker P."/>
            <person name="Xing Y."/>
            <person name="Yang L."/>
            <person name="Yao Z."/>
            <person name="Ying F."/>
            <person name="Zhai J."/>
            <person name="Zhou L."/>
            <person name="Zuber A."/>
            <person name="Denarie J."/>
            <person name="Dixon R.A."/>
            <person name="May G.D."/>
            <person name="Schwartz D.C."/>
            <person name="Rogers J."/>
            <person name="Quetier F."/>
            <person name="Town C.D."/>
            <person name="Roe B.A."/>
        </authorList>
    </citation>
    <scope>NUCLEOTIDE SEQUENCE [LARGE SCALE GENOMIC DNA]</scope>
    <source>
        <strain evidence="1">A17</strain>
        <strain evidence="2 3">cv. Jemalong A17</strain>
    </source>
</reference>